<evidence type="ECO:0000259" key="15">
    <source>
        <dbReference type="PROSITE" id="PS51178"/>
    </source>
</evidence>
<comment type="similarity">
    <text evidence="1">In the C-terminal section; belongs to the transpeptidase family.</text>
</comment>
<evidence type="ECO:0000256" key="12">
    <source>
        <dbReference type="ARBA" id="ARBA00034000"/>
    </source>
</evidence>
<dbReference type="CDD" id="cd06577">
    <property type="entry name" value="PASTA_pknB"/>
    <property type="match status" value="1"/>
</dbReference>
<dbReference type="GO" id="GO:0008658">
    <property type="term" value="F:penicillin binding"/>
    <property type="evidence" value="ECO:0007669"/>
    <property type="project" value="InterPro"/>
</dbReference>
<evidence type="ECO:0000256" key="10">
    <source>
        <dbReference type="ARBA" id="ARBA00023268"/>
    </source>
</evidence>
<dbReference type="RefSeq" id="WP_132318681.1">
    <property type="nucleotide sequence ID" value="NZ_SMKR01000033.1"/>
</dbReference>
<evidence type="ECO:0000313" key="17">
    <source>
        <dbReference type="Proteomes" id="UP000295172"/>
    </source>
</evidence>
<dbReference type="GO" id="GO:0008360">
    <property type="term" value="P:regulation of cell shape"/>
    <property type="evidence" value="ECO:0007669"/>
    <property type="project" value="UniProtKB-KW"/>
</dbReference>
<sequence length="799" mass="85347">MRVREKGDRGVVQSVVLFLGVSVLSGALAAGLAIPFAGLAGFTTEKTSETLQDLPQQFDEVPLKQKSTILAADGTLIATLAEQNRVPVKLSKVAPIMQKAMVAIEDDRFYEHGALDLKGTLRALLRNQSEGSVQQGGSSITQQYVKMSLVEKANTPEEVAAATAETYQRKVTELRYAIAVEKQYSKNEILEKYLNLANFGDGAWGIEAAALHYFQVHASQLTLPQAALLAGLVKNPTGYDPTNNMKRAKDRRDVVIRRMLELKVISATQANAALKTPVVDPAKIRPNKLGCANSKYPFYCEYVVAELTKNPAFGKSETDRRNYLKTAGLTIRTSLDPKIQAAAQKSIDEHSKAGDSAAAAITIVEPGTGLVKGMVQSRPYGNKKGQTSYNYNVEKSYAGGYGGFQNGSTMKAFTIAAAIQKGFPLNYKINSPNEIDLTRKKFSTCNGTTESFDSYTPSNSTTNVPVPTMIQAAQKSTNTYFLLLSQQVGLCPIAKIAQSLGLYNAQTGQPLDQVVSMTLGVGYVTPVQMASAYAAFAARGMYCTPWLVTAIKGPTGKSINAPGADCKQALAPEVADGVNAVLHQVMEPGGTGSKLKFGKSDLAGKTGTIQGNRAVWYAGYSSKLAAASVVADASPPYVDLAKLTLDGRKIRDASGSGTAGPLWMTAMENALRYYPATKFTAASDKTVRGDVKDLPFVNGMSPEDAANKLRQAGFEAAIAPGTVNSEETAGTVAYTTPRQRDGAPAGSTVTIHISNGSRKSQPQNTPRPPQNTTNPPAPPTTINPNCPPWNPKYPNCGRR</sequence>
<dbReference type="GO" id="GO:0030288">
    <property type="term" value="C:outer membrane-bounded periplasmic space"/>
    <property type="evidence" value="ECO:0007669"/>
    <property type="project" value="TreeGrafter"/>
</dbReference>
<feature type="region of interest" description="Disordered" evidence="14">
    <location>
        <begin position="735"/>
        <end position="799"/>
    </location>
</feature>
<organism evidence="16 17">
    <name type="scientific">Kribbella turkmenica</name>
    <dbReference type="NCBI Taxonomy" id="2530375"/>
    <lineage>
        <taxon>Bacteria</taxon>
        <taxon>Bacillati</taxon>
        <taxon>Actinomycetota</taxon>
        <taxon>Actinomycetes</taxon>
        <taxon>Propionibacteriales</taxon>
        <taxon>Kribbellaceae</taxon>
        <taxon>Kribbella</taxon>
    </lineage>
</organism>
<evidence type="ECO:0000256" key="7">
    <source>
        <dbReference type="ARBA" id="ARBA00022801"/>
    </source>
</evidence>
<evidence type="ECO:0000256" key="4">
    <source>
        <dbReference type="ARBA" id="ARBA00022670"/>
    </source>
</evidence>
<dbReference type="Proteomes" id="UP000295172">
    <property type="component" value="Unassembled WGS sequence"/>
</dbReference>
<proteinExistence type="inferred from homology"/>
<evidence type="ECO:0000256" key="14">
    <source>
        <dbReference type="SAM" id="MobiDB-lite"/>
    </source>
</evidence>
<comment type="caution">
    <text evidence="16">The sequence shown here is derived from an EMBL/GenBank/DDBJ whole genome shotgun (WGS) entry which is preliminary data.</text>
</comment>
<evidence type="ECO:0000256" key="13">
    <source>
        <dbReference type="ARBA" id="ARBA00049902"/>
    </source>
</evidence>
<dbReference type="AlphaFoldDB" id="A0A4R4XAL5"/>
<dbReference type="FunFam" id="1.10.3810.10:FF:000001">
    <property type="entry name" value="Penicillin-binding protein 1A"/>
    <property type="match status" value="1"/>
</dbReference>
<dbReference type="InterPro" id="IPR012338">
    <property type="entry name" value="Beta-lactam/transpept-like"/>
</dbReference>
<evidence type="ECO:0000256" key="2">
    <source>
        <dbReference type="ARBA" id="ARBA00007739"/>
    </source>
</evidence>
<evidence type="ECO:0000256" key="11">
    <source>
        <dbReference type="ARBA" id="ARBA00023316"/>
    </source>
</evidence>
<dbReference type="GO" id="GO:0071555">
    <property type="term" value="P:cell wall organization"/>
    <property type="evidence" value="ECO:0007669"/>
    <property type="project" value="UniProtKB-KW"/>
</dbReference>
<protein>
    <submittedName>
        <fullName evidence="16">PASTA domain-containing protein</fullName>
    </submittedName>
</protein>
<dbReference type="PANTHER" id="PTHR32282">
    <property type="entry name" value="BINDING PROTEIN TRANSPEPTIDASE, PUTATIVE-RELATED"/>
    <property type="match status" value="1"/>
</dbReference>
<keyword evidence="3" id="KW-0121">Carboxypeptidase</keyword>
<keyword evidence="10" id="KW-0511">Multifunctional enzyme</keyword>
<dbReference type="InterPro" id="IPR001264">
    <property type="entry name" value="Glyco_trans_51"/>
</dbReference>
<dbReference type="Pfam" id="PF03793">
    <property type="entry name" value="PASTA"/>
    <property type="match status" value="1"/>
</dbReference>
<feature type="compositionally biased region" description="Pro residues" evidence="14">
    <location>
        <begin position="765"/>
        <end position="791"/>
    </location>
</feature>
<dbReference type="Pfam" id="PF00905">
    <property type="entry name" value="Transpeptidase"/>
    <property type="match status" value="1"/>
</dbReference>
<keyword evidence="5" id="KW-0328">Glycosyltransferase</keyword>
<evidence type="ECO:0000256" key="9">
    <source>
        <dbReference type="ARBA" id="ARBA00022984"/>
    </source>
</evidence>
<keyword evidence="8" id="KW-0133">Cell shape</keyword>
<keyword evidence="7" id="KW-0378">Hydrolase</keyword>
<dbReference type="GO" id="GO:0009252">
    <property type="term" value="P:peptidoglycan biosynthetic process"/>
    <property type="evidence" value="ECO:0007669"/>
    <property type="project" value="UniProtKB-KW"/>
</dbReference>
<dbReference type="EMBL" id="SMKR01000033">
    <property type="protein sequence ID" value="TDD27512.1"/>
    <property type="molecule type" value="Genomic_DNA"/>
</dbReference>
<keyword evidence="17" id="KW-1185">Reference proteome</keyword>
<dbReference type="InterPro" id="IPR036950">
    <property type="entry name" value="PBP_transglycosylase"/>
</dbReference>
<dbReference type="PROSITE" id="PS51178">
    <property type="entry name" value="PASTA"/>
    <property type="match status" value="1"/>
</dbReference>
<dbReference type="InterPro" id="IPR005543">
    <property type="entry name" value="PASTA_dom"/>
</dbReference>
<dbReference type="Gene3D" id="3.30.10.20">
    <property type="match status" value="1"/>
</dbReference>
<evidence type="ECO:0000256" key="3">
    <source>
        <dbReference type="ARBA" id="ARBA00022645"/>
    </source>
</evidence>
<evidence type="ECO:0000256" key="6">
    <source>
        <dbReference type="ARBA" id="ARBA00022679"/>
    </source>
</evidence>
<keyword evidence="6" id="KW-0808">Transferase</keyword>
<keyword evidence="9" id="KW-0573">Peptidoglycan synthesis</keyword>
<dbReference type="Gene3D" id="1.10.3810.10">
    <property type="entry name" value="Biosynthetic peptidoglycan transglycosylase-like"/>
    <property type="match status" value="1"/>
</dbReference>
<dbReference type="GO" id="GO:0008955">
    <property type="term" value="F:peptidoglycan glycosyltransferase activity"/>
    <property type="evidence" value="ECO:0007669"/>
    <property type="project" value="UniProtKB-EC"/>
</dbReference>
<dbReference type="InterPro" id="IPR023346">
    <property type="entry name" value="Lysozyme-like_dom_sf"/>
</dbReference>
<dbReference type="InterPro" id="IPR001460">
    <property type="entry name" value="PCN-bd_Tpept"/>
</dbReference>
<keyword evidence="4" id="KW-0645">Protease</keyword>
<dbReference type="SUPFAM" id="SSF53955">
    <property type="entry name" value="Lysozyme-like"/>
    <property type="match status" value="1"/>
</dbReference>
<dbReference type="SMART" id="SM00740">
    <property type="entry name" value="PASTA"/>
    <property type="match status" value="1"/>
</dbReference>
<evidence type="ECO:0000256" key="8">
    <source>
        <dbReference type="ARBA" id="ARBA00022960"/>
    </source>
</evidence>
<feature type="domain" description="PASTA" evidence="15">
    <location>
        <begin position="688"/>
        <end position="755"/>
    </location>
</feature>
<accession>A0A4R4XAL5</accession>
<reference evidence="16 17" key="1">
    <citation type="submission" date="2019-02" db="EMBL/GenBank/DDBJ databases">
        <title>Draft genome sequences of novel Actinobacteria.</title>
        <authorList>
            <person name="Sahin N."/>
            <person name="Ay H."/>
            <person name="Saygin H."/>
        </authorList>
    </citation>
    <scope>NUCLEOTIDE SEQUENCE [LARGE SCALE GENOMIC DNA]</scope>
    <source>
        <strain evidence="16 17">16K104</strain>
    </source>
</reference>
<dbReference type="SUPFAM" id="SSF56601">
    <property type="entry name" value="beta-lactamase/transpeptidase-like"/>
    <property type="match status" value="1"/>
</dbReference>
<evidence type="ECO:0000256" key="5">
    <source>
        <dbReference type="ARBA" id="ARBA00022676"/>
    </source>
</evidence>
<dbReference type="OrthoDB" id="9766909at2"/>
<comment type="catalytic activity">
    <reaction evidence="12">
        <text>Preferential cleavage: (Ac)2-L-Lys-D-Ala-|-D-Ala. Also transpeptidation of peptidyl-alanyl moieties that are N-acyl substituents of D-alanine.</text>
        <dbReference type="EC" id="3.4.16.4"/>
    </reaction>
</comment>
<dbReference type="Pfam" id="PF00912">
    <property type="entry name" value="Transgly"/>
    <property type="match status" value="1"/>
</dbReference>
<name>A0A4R4XAL5_9ACTN</name>
<comment type="similarity">
    <text evidence="2">In the N-terminal section; belongs to the glycosyltransferase 51 family.</text>
</comment>
<feature type="compositionally biased region" description="Polar residues" evidence="14">
    <location>
        <begin position="747"/>
        <end position="760"/>
    </location>
</feature>
<evidence type="ECO:0000313" key="16">
    <source>
        <dbReference type="EMBL" id="TDD27512.1"/>
    </source>
</evidence>
<comment type="catalytic activity">
    <reaction evidence="13">
        <text>[GlcNAc-(1-&gt;4)-Mur2Ac(oyl-L-Ala-gamma-D-Glu-L-Lys-D-Ala-D-Ala)](n)-di-trans,octa-cis-undecaprenyl diphosphate + beta-D-GlcNAc-(1-&gt;4)-Mur2Ac(oyl-L-Ala-gamma-D-Glu-L-Lys-D-Ala-D-Ala)-di-trans,octa-cis-undecaprenyl diphosphate = [GlcNAc-(1-&gt;4)-Mur2Ac(oyl-L-Ala-gamma-D-Glu-L-Lys-D-Ala-D-Ala)](n+1)-di-trans,octa-cis-undecaprenyl diphosphate + di-trans,octa-cis-undecaprenyl diphosphate + H(+)</text>
        <dbReference type="Rhea" id="RHEA:23708"/>
        <dbReference type="Rhea" id="RHEA-COMP:9602"/>
        <dbReference type="Rhea" id="RHEA-COMP:9603"/>
        <dbReference type="ChEBI" id="CHEBI:15378"/>
        <dbReference type="ChEBI" id="CHEBI:58405"/>
        <dbReference type="ChEBI" id="CHEBI:60033"/>
        <dbReference type="ChEBI" id="CHEBI:78435"/>
        <dbReference type="EC" id="2.4.99.28"/>
    </reaction>
</comment>
<evidence type="ECO:0000256" key="1">
    <source>
        <dbReference type="ARBA" id="ARBA00007090"/>
    </source>
</evidence>
<dbReference type="GO" id="GO:0009002">
    <property type="term" value="F:serine-type D-Ala-D-Ala carboxypeptidase activity"/>
    <property type="evidence" value="ECO:0007669"/>
    <property type="project" value="UniProtKB-EC"/>
</dbReference>
<dbReference type="Gene3D" id="3.40.710.10">
    <property type="entry name" value="DD-peptidase/beta-lactamase superfamily"/>
    <property type="match status" value="1"/>
</dbReference>
<gene>
    <name evidence="16" type="ORF">E1218_10295</name>
</gene>
<dbReference type="InterPro" id="IPR050396">
    <property type="entry name" value="Glycosyltr_51/Transpeptidase"/>
</dbReference>
<keyword evidence="11" id="KW-0961">Cell wall biogenesis/degradation</keyword>
<dbReference type="PANTHER" id="PTHR32282:SF33">
    <property type="entry name" value="PEPTIDOGLYCAN GLYCOSYLTRANSFERASE"/>
    <property type="match status" value="1"/>
</dbReference>
<dbReference type="GO" id="GO:0006508">
    <property type="term" value="P:proteolysis"/>
    <property type="evidence" value="ECO:0007669"/>
    <property type="project" value="UniProtKB-KW"/>
</dbReference>